<comment type="similarity">
    <text evidence="1 2">Belongs to the anti-sigma-factor antagonist family.</text>
</comment>
<dbReference type="InterPro" id="IPR003658">
    <property type="entry name" value="Anti-sigma_ant"/>
</dbReference>
<name>A0A852ZY08_9ACTN</name>
<dbReference type="AlphaFoldDB" id="A0A852ZY08"/>
<comment type="caution">
    <text evidence="4">The sequence shown here is derived from an EMBL/GenBank/DDBJ whole genome shotgun (WGS) entry which is preliminary data.</text>
</comment>
<dbReference type="PROSITE" id="PS50801">
    <property type="entry name" value="STAS"/>
    <property type="match status" value="1"/>
</dbReference>
<dbReference type="InterPro" id="IPR036513">
    <property type="entry name" value="STAS_dom_sf"/>
</dbReference>
<sequence>MNQIQDPTQLSPSVAAVRQEAGHAVVELRGDIDLDAGPLLRRTLLELVAAGADRLVLDLSGVGFIDSTGIGILVTIVNKVHNHFDGVVKLAAPSENVTRLLAMTGLGEVFVVYPSVDAAVGRPTLSEAV</sequence>
<accession>A0A852ZY08</accession>
<dbReference type="EMBL" id="JACBZD010000001">
    <property type="protein sequence ID" value="NYI06935.1"/>
    <property type="molecule type" value="Genomic_DNA"/>
</dbReference>
<evidence type="ECO:0000259" key="3">
    <source>
        <dbReference type="PROSITE" id="PS50801"/>
    </source>
</evidence>
<dbReference type="CDD" id="cd07043">
    <property type="entry name" value="STAS_anti-anti-sigma_factors"/>
    <property type="match status" value="1"/>
</dbReference>
<dbReference type="NCBIfam" id="TIGR00377">
    <property type="entry name" value="ant_ant_sig"/>
    <property type="match status" value="1"/>
</dbReference>
<dbReference type="PANTHER" id="PTHR33495:SF2">
    <property type="entry name" value="ANTI-SIGMA FACTOR ANTAGONIST TM_1081-RELATED"/>
    <property type="match status" value="1"/>
</dbReference>
<organism evidence="4 5">
    <name type="scientific">Allostreptomyces psammosilenae</name>
    <dbReference type="NCBI Taxonomy" id="1892865"/>
    <lineage>
        <taxon>Bacteria</taxon>
        <taxon>Bacillati</taxon>
        <taxon>Actinomycetota</taxon>
        <taxon>Actinomycetes</taxon>
        <taxon>Kitasatosporales</taxon>
        <taxon>Streptomycetaceae</taxon>
        <taxon>Allostreptomyces</taxon>
    </lineage>
</organism>
<dbReference type="Proteomes" id="UP000567795">
    <property type="component" value="Unassembled WGS sequence"/>
</dbReference>
<evidence type="ECO:0000313" key="4">
    <source>
        <dbReference type="EMBL" id="NYI06935.1"/>
    </source>
</evidence>
<dbReference type="GO" id="GO:0043856">
    <property type="term" value="F:anti-sigma factor antagonist activity"/>
    <property type="evidence" value="ECO:0007669"/>
    <property type="project" value="InterPro"/>
</dbReference>
<dbReference type="Pfam" id="PF01740">
    <property type="entry name" value="STAS"/>
    <property type="match status" value="1"/>
</dbReference>
<evidence type="ECO:0000256" key="2">
    <source>
        <dbReference type="RuleBase" id="RU003749"/>
    </source>
</evidence>
<dbReference type="SUPFAM" id="SSF52091">
    <property type="entry name" value="SpoIIaa-like"/>
    <property type="match status" value="1"/>
</dbReference>
<evidence type="ECO:0000313" key="5">
    <source>
        <dbReference type="Proteomes" id="UP000567795"/>
    </source>
</evidence>
<feature type="domain" description="STAS" evidence="3">
    <location>
        <begin position="13"/>
        <end position="129"/>
    </location>
</feature>
<reference evidence="4 5" key="1">
    <citation type="submission" date="2020-07" db="EMBL/GenBank/DDBJ databases">
        <title>Sequencing the genomes of 1000 actinobacteria strains.</title>
        <authorList>
            <person name="Klenk H.-P."/>
        </authorList>
    </citation>
    <scope>NUCLEOTIDE SEQUENCE [LARGE SCALE GENOMIC DNA]</scope>
    <source>
        <strain evidence="4 5">DSM 42178</strain>
    </source>
</reference>
<dbReference type="Gene3D" id="3.30.750.24">
    <property type="entry name" value="STAS domain"/>
    <property type="match status" value="1"/>
</dbReference>
<protein>
    <recommendedName>
        <fullName evidence="2">Anti-sigma factor antagonist</fullName>
    </recommendedName>
</protein>
<evidence type="ECO:0000256" key="1">
    <source>
        <dbReference type="ARBA" id="ARBA00009013"/>
    </source>
</evidence>
<dbReference type="RefSeq" id="WP_218904085.1">
    <property type="nucleotide sequence ID" value="NZ_JACBZD010000001.1"/>
</dbReference>
<keyword evidence="5" id="KW-1185">Reference proteome</keyword>
<gene>
    <name evidence="4" type="ORF">FHU37_003878</name>
</gene>
<proteinExistence type="inferred from homology"/>
<dbReference type="PANTHER" id="PTHR33495">
    <property type="entry name" value="ANTI-SIGMA FACTOR ANTAGONIST TM_1081-RELATED-RELATED"/>
    <property type="match status" value="1"/>
</dbReference>
<dbReference type="InterPro" id="IPR002645">
    <property type="entry name" value="STAS_dom"/>
</dbReference>